<sequence length="474" mass="50624">MSSVQNTVDTVNAAATAIVNAESRVQPSTVQKRRWGSCWSVYWCFGSYKHSKRIGHAVLVPDPAAPGPAVPVTENPNHSATIVIPFIAPPSSPASFLPSDPPSATQSPAGLLSLKSLSISAYSPGGTASIFAIGPYAHETQLVSPPVFSTFTTEPSTANFTPPPETAHMTTPPSPEVPFAQLLTSSLARNRRYSGSNYKFPLSQYEFVPYQDPGSPGSNLISPGSVVSNSGTSSPFPGKCPIIEFRKGEPPKFLGYEHFSTRKWGSRIGSGSLTPRGWGSRLGSGTQTPNGGISRLGSGTVTPNGGEPPSRDSYLLENQISEVASLANSDNGSEIEEGVIDHRVSFELTGEDVPSCREKEPVMSNPQQTQPMDVPATTSNLLAKEMESSSSIVEEKTGGLPGKASESGADQCHRKHRNITFGSSKDFDFDNVKIEVLEKECVDCEWWTSDKATGKESGIQNNWTFFPVLQPGVS</sequence>
<evidence type="ECO:0000313" key="3">
    <source>
        <dbReference type="Proteomes" id="UP001152561"/>
    </source>
</evidence>
<dbReference type="Proteomes" id="UP001152561">
    <property type="component" value="Unassembled WGS sequence"/>
</dbReference>
<keyword evidence="3" id="KW-1185">Reference proteome</keyword>
<evidence type="ECO:0000256" key="1">
    <source>
        <dbReference type="SAM" id="MobiDB-lite"/>
    </source>
</evidence>
<dbReference type="PANTHER" id="PTHR31798">
    <property type="entry name" value="HYDROXYPROLINE-RICH GLYCOPROTEIN-LIKE"/>
    <property type="match status" value="1"/>
</dbReference>
<proteinExistence type="predicted"/>
<reference evidence="3" key="1">
    <citation type="journal article" date="2023" name="Proc. Natl. Acad. Sci. U.S.A.">
        <title>Genomic and structural basis for evolution of tropane alkaloid biosynthesis.</title>
        <authorList>
            <person name="Wanga Y.-J."/>
            <person name="Taina T."/>
            <person name="Yua J.-Y."/>
            <person name="Lia J."/>
            <person name="Xua B."/>
            <person name="Chenc J."/>
            <person name="D'Auriad J.C."/>
            <person name="Huanga J.-P."/>
            <person name="Huanga S.-X."/>
        </authorList>
    </citation>
    <scope>NUCLEOTIDE SEQUENCE [LARGE SCALE GENOMIC DNA]</scope>
    <source>
        <strain evidence="3">cv. KIB-2019</strain>
    </source>
</reference>
<feature type="compositionally biased region" description="Polar residues" evidence="1">
    <location>
        <begin position="283"/>
        <end position="303"/>
    </location>
</feature>
<gene>
    <name evidence="2" type="ORF">K7X08_035200</name>
</gene>
<evidence type="ECO:0008006" key="4">
    <source>
        <dbReference type="Google" id="ProtNLM"/>
    </source>
</evidence>
<dbReference type="EMBL" id="JAJAGQ010000018">
    <property type="protein sequence ID" value="KAJ8536799.1"/>
    <property type="molecule type" value="Genomic_DNA"/>
</dbReference>
<organism evidence="2 3">
    <name type="scientific">Anisodus acutangulus</name>
    <dbReference type="NCBI Taxonomy" id="402998"/>
    <lineage>
        <taxon>Eukaryota</taxon>
        <taxon>Viridiplantae</taxon>
        <taxon>Streptophyta</taxon>
        <taxon>Embryophyta</taxon>
        <taxon>Tracheophyta</taxon>
        <taxon>Spermatophyta</taxon>
        <taxon>Magnoliopsida</taxon>
        <taxon>eudicotyledons</taxon>
        <taxon>Gunneridae</taxon>
        <taxon>Pentapetalae</taxon>
        <taxon>asterids</taxon>
        <taxon>lamiids</taxon>
        <taxon>Solanales</taxon>
        <taxon>Solanaceae</taxon>
        <taxon>Solanoideae</taxon>
        <taxon>Hyoscyameae</taxon>
        <taxon>Anisodus</taxon>
    </lineage>
</organism>
<comment type="caution">
    <text evidence="2">The sequence shown here is derived from an EMBL/GenBank/DDBJ whole genome shotgun (WGS) entry which is preliminary data.</text>
</comment>
<feature type="region of interest" description="Disordered" evidence="1">
    <location>
        <begin position="391"/>
        <end position="412"/>
    </location>
</feature>
<protein>
    <recommendedName>
        <fullName evidence="4">Hydroxyproline-rich glycoprotein family protein</fullName>
    </recommendedName>
</protein>
<dbReference type="PANTHER" id="PTHR31798:SF10">
    <property type="entry name" value="OS02G0822000 PROTEIN"/>
    <property type="match status" value="1"/>
</dbReference>
<feature type="region of interest" description="Disordered" evidence="1">
    <location>
        <begin position="354"/>
        <end position="374"/>
    </location>
</feature>
<feature type="compositionally biased region" description="Polar residues" evidence="1">
    <location>
        <begin position="364"/>
        <end position="374"/>
    </location>
</feature>
<name>A0A9Q1LH53_9SOLA</name>
<dbReference type="OrthoDB" id="1927968at2759"/>
<feature type="region of interest" description="Disordered" evidence="1">
    <location>
        <begin position="270"/>
        <end position="310"/>
    </location>
</feature>
<dbReference type="InterPro" id="IPR040420">
    <property type="entry name" value="At1g76660-like"/>
</dbReference>
<accession>A0A9Q1LH53</accession>
<evidence type="ECO:0000313" key="2">
    <source>
        <dbReference type="EMBL" id="KAJ8536799.1"/>
    </source>
</evidence>
<dbReference type="AlphaFoldDB" id="A0A9Q1LH53"/>